<keyword evidence="7 11" id="KW-0949">S-adenosyl-L-methionine</keyword>
<comment type="caution">
    <text evidence="14">The sequence shown here is derived from an EMBL/GenBank/DDBJ whole genome shotgun (WGS) entry which is preliminary data.</text>
</comment>
<dbReference type="GO" id="GO:0141101">
    <property type="term" value="F:tRNA(Ser) (uridine(44)-2'-O-)-methyltransferase activity"/>
    <property type="evidence" value="ECO:0007669"/>
    <property type="project" value="UniProtKB-EC"/>
</dbReference>
<reference evidence="14 15" key="1">
    <citation type="submission" date="2021-06" db="EMBL/GenBank/DDBJ databases">
        <title>Caerostris darwini draft genome.</title>
        <authorList>
            <person name="Kono N."/>
            <person name="Arakawa K."/>
        </authorList>
    </citation>
    <scope>NUCLEOTIDE SEQUENCE [LARGE SCALE GENOMIC DNA]</scope>
</reference>
<evidence type="ECO:0000259" key="13">
    <source>
        <dbReference type="PROSITE" id="PS50103"/>
    </source>
</evidence>
<comment type="catalytic activity">
    <reaction evidence="9 11">
        <text>uridine(44) in tRNA(Ser) + S-adenosyl-L-methionine = 2'-O-methyluridine(44) in tRNA(Ser) + S-adenosyl-L-homocysteine + H(+)</text>
        <dbReference type="Rhea" id="RHEA:43100"/>
        <dbReference type="Rhea" id="RHEA-COMP:10339"/>
        <dbReference type="Rhea" id="RHEA-COMP:10340"/>
        <dbReference type="ChEBI" id="CHEBI:15378"/>
        <dbReference type="ChEBI" id="CHEBI:57856"/>
        <dbReference type="ChEBI" id="CHEBI:59789"/>
        <dbReference type="ChEBI" id="CHEBI:65315"/>
        <dbReference type="ChEBI" id="CHEBI:74478"/>
        <dbReference type="EC" id="2.1.1.211"/>
    </reaction>
</comment>
<keyword evidence="6 11" id="KW-0808">Transferase</keyword>
<feature type="compositionally biased region" description="Basic residues" evidence="12">
    <location>
        <begin position="606"/>
        <end position="615"/>
    </location>
</feature>
<dbReference type="PANTHER" id="PTHR21210:SF0">
    <property type="entry name" value="TRNA (URACIL-O(2)-)-METHYLTRANSFERASE-RELATED"/>
    <property type="match status" value="1"/>
</dbReference>
<dbReference type="SUPFAM" id="SSF53335">
    <property type="entry name" value="S-adenosyl-L-methionine-dependent methyltransferases"/>
    <property type="match status" value="1"/>
</dbReference>
<comment type="function">
    <text evidence="11">Adenosyl-L-methionine (AdoMet)-dependent tRNA (uracil-O(2)-)-methyltransferase.</text>
</comment>
<feature type="zinc finger region" description="C3H1-type" evidence="10">
    <location>
        <begin position="624"/>
        <end position="654"/>
    </location>
</feature>
<keyword evidence="15" id="KW-1185">Reference proteome</keyword>
<proteinExistence type="inferred from homology"/>
<dbReference type="PROSITE" id="PS50103">
    <property type="entry name" value="ZF_C3H1"/>
    <property type="match status" value="1"/>
</dbReference>
<protein>
    <recommendedName>
        <fullName evidence="11">tRNA (uracil-O(2)-)-methyltransferase</fullName>
        <ecNumber evidence="11">2.1.1.211</ecNumber>
    </recommendedName>
</protein>
<evidence type="ECO:0000313" key="15">
    <source>
        <dbReference type="Proteomes" id="UP001054837"/>
    </source>
</evidence>
<evidence type="ECO:0000256" key="9">
    <source>
        <dbReference type="ARBA" id="ARBA00047957"/>
    </source>
</evidence>
<dbReference type="GO" id="GO:0005737">
    <property type="term" value="C:cytoplasm"/>
    <property type="evidence" value="ECO:0007669"/>
    <property type="project" value="UniProtKB-SubCell"/>
</dbReference>
<evidence type="ECO:0000256" key="12">
    <source>
        <dbReference type="SAM" id="MobiDB-lite"/>
    </source>
</evidence>
<dbReference type="GO" id="GO:0008270">
    <property type="term" value="F:zinc ion binding"/>
    <property type="evidence" value="ECO:0007669"/>
    <property type="project" value="UniProtKB-KW"/>
</dbReference>
<keyword evidence="5 11" id="KW-0489">Methyltransferase</keyword>
<evidence type="ECO:0000256" key="2">
    <source>
        <dbReference type="ARBA" id="ARBA00004496"/>
    </source>
</evidence>
<dbReference type="AlphaFoldDB" id="A0AAV4TWX6"/>
<accession>A0AAV4TWX6</accession>
<name>A0AAV4TWX6_9ARAC</name>
<dbReference type="GO" id="GO:0030488">
    <property type="term" value="P:tRNA methylation"/>
    <property type="evidence" value="ECO:0007669"/>
    <property type="project" value="UniProtKB-UniRule"/>
</dbReference>
<keyword evidence="10" id="KW-0863">Zinc-finger</keyword>
<keyword evidence="4 11" id="KW-0963">Cytoplasm</keyword>
<keyword evidence="10" id="KW-0479">Metal-binding</keyword>
<evidence type="ECO:0000256" key="8">
    <source>
        <dbReference type="ARBA" id="ARBA00022694"/>
    </source>
</evidence>
<dbReference type="InterPro" id="IPR011671">
    <property type="entry name" value="tRNA_uracil_MeTrfase"/>
</dbReference>
<feature type="region of interest" description="Disordered" evidence="12">
    <location>
        <begin position="597"/>
        <end position="621"/>
    </location>
</feature>
<evidence type="ECO:0000256" key="1">
    <source>
        <dbReference type="ARBA" id="ARBA00002778"/>
    </source>
</evidence>
<gene>
    <name evidence="14" type="primary">TRMT44</name>
    <name evidence="14" type="ORF">CDAR_565151</name>
</gene>
<organism evidence="14 15">
    <name type="scientific">Caerostris darwini</name>
    <dbReference type="NCBI Taxonomy" id="1538125"/>
    <lineage>
        <taxon>Eukaryota</taxon>
        <taxon>Metazoa</taxon>
        <taxon>Ecdysozoa</taxon>
        <taxon>Arthropoda</taxon>
        <taxon>Chelicerata</taxon>
        <taxon>Arachnida</taxon>
        <taxon>Araneae</taxon>
        <taxon>Araneomorphae</taxon>
        <taxon>Entelegynae</taxon>
        <taxon>Araneoidea</taxon>
        <taxon>Araneidae</taxon>
        <taxon>Caerostris</taxon>
    </lineage>
</organism>
<comment type="function">
    <text evidence="1">Probable adenosyl-L-methionine (AdoMet)-dependent tRNA (uracil-O(2)-)-methyltransferase.</text>
</comment>
<dbReference type="PANTHER" id="PTHR21210">
    <property type="entry name" value="TRNA (URACIL-O(2)-)-METHYLTRANSFERASE-RELATED"/>
    <property type="match status" value="1"/>
</dbReference>
<dbReference type="InterPro" id="IPR000571">
    <property type="entry name" value="Znf_CCCH"/>
</dbReference>
<comment type="subcellular location">
    <subcellularLocation>
        <location evidence="2 11">Cytoplasm</location>
    </subcellularLocation>
</comment>
<dbReference type="Pfam" id="PF07757">
    <property type="entry name" value="AdoMet_MTase"/>
    <property type="match status" value="1"/>
</dbReference>
<sequence length="654" mass="75597">MRILCGKIVECIWIGDYPTFFHKNMDNSCILTVEAHSSPFLCPEDFSNGIKVYIERPHLINPKVLAAEPLQKLFNVNVNAEVLAILTKEDFCLKEVSEIFIKNGAVFSTSEVSKSVDNKDISKNTVIFRNLCPRKINIFKEVLEIVILDHSEGSASFFPKKSDVLKSPIAPAFPYKFTLLKNGIKLEMLHSTFKDSRCVASMQWLEKKVLPKILKWSLDIPNYPIIPSINLLSAKDYSMNLHYLKSKYAEKFLKIWNDYSNTDPKKYVYEDISIAAYLITLWAQERKLKNLTKKQTFIDLGCGNGLLDHILSSEGHKGIGIDLKKRKIWDIYGHETNLEERVIEPNDKDRYPEYDWIIGNHADELTPWIPVIAARSSYNMRVFLLPCCYFTFDGKYGRKTNLESQYQSYLNFLHSLCTNMGFQVQFDKLRIPSTKRTCLICSGRTYEKEIECEIEKRRVEFINSHLKKTEGSFPISMWDESEFMCKTDPSWAPNFVAREPIEKVLNCSQISKEVIEKAVKFIVGHLLSKENPVLVQREGNTFLWNKGGKLNLSELCYFIQPDVLKSLKSQNGGIQTLLRNHSYIFEVTNNIVQLRMPSEEPSNIKPPKKGRRRCIQRKEGKQNKYKSKKCFFHFNHPQGCPLSSSKCSFSHENM</sequence>
<dbReference type="InterPro" id="IPR029063">
    <property type="entry name" value="SAM-dependent_MTases_sf"/>
</dbReference>
<evidence type="ECO:0000313" key="14">
    <source>
        <dbReference type="EMBL" id="GIY49532.1"/>
    </source>
</evidence>
<dbReference type="Proteomes" id="UP001054837">
    <property type="component" value="Unassembled WGS sequence"/>
</dbReference>
<dbReference type="EMBL" id="BPLQ01010246">
    <property type="protein sequence ID" value="GIY49532.1"/>
    <property type="molecule type" value="Genomic_DNA"/>
</dbReference>
<feature type="domain" description="C3H1-type" evidence="13">
    <location>
        <begin position="624"/>
        <end position="654"/>
    </location>
</feature>
<dbReference type="EC" id="2.1.1.211" evidence="11"/>
<evidence type="ECO:0000256" key="7">
    <source>
        <dbReference type="ARBA" id="ARBA00022691"/>
    </source>
</evidence>
<keyword evidence="10" id="KW-0862">Zinc</keyword>
<evidence type="ECO:0000256" key="6">
    <source>
        <dbReference type="ARBA" id="ARBA00022679"/>
    </source>
</evidence>
<evidence type="ECO:0000256" key="10">
    <source>
        <dbReference type="PROSITE-ProRule" id="PRU00723"/>
    </source>
</evidence>
<evidence type="ECO:0000256" key="4">
    <source>
        <dbReference type="ARBA" id="ARBA00022490"/>
    </source>
</evidence>
<keyword evidence="8 11" id="KW-0819">tRNA processing</keyword>
<evidence type="ECO:0000256" key="11">
    <source>
        <dbReference type="RuleBase" id="RU368004"/>
    </source>
</evidence>
<evidence type="ECO:0000256" key="5">
    <source>
        <dbReference type="ARBA" id="ARBA00022603"/>
    </source>
</evidence>
<comment type="similarity">
    <text evidence="3 11">Belongs to the TRM44 family.</text>
</comment>
<evidence type="ECO:0000256" key="3">
    <source>
        <dbReference type="ARBA" id="ARBA00009056"/>
    </source>
</evidence>